<evidence type="ECO:0000259" key="7">
    <source>
        <dbReference type="Pfam" id="PF04321"/>
    </source>
</evidence>
<dbReference type="EC" id="1.1.1.133" evidence="3 6"/>
<dbReference type="GO" id="GO:0008831">
    <property type="term" value="F:dTDP-4-dehydrorhamnose reductase activity"/>
    <property type="evidence" value="ECO:0007669"/>
    <property type="project" value="UniProtKB-EC"/>
</dbReference>
<dbReference type="RefSeq" id="WP_194311472.1">
    <property type="nucleotide sequence ID" value="NZ_JADHEC010000010.1"/>
</dbReference>
<comment type="similarity">
    <text evidence="2 6">Belongs to the dTDP-4-dehydrorhamnose reductase family.</text>
</comment>
<dbReference type="InterPro" id="IPR005913">
    <property type="entry name" value="dTDP_dehydrorham_reduct"/>
</dbReference>
<evidence type="ECO:0000256" key="4">
    <source>
        <dbReference type="ARBA" id="ARBA00017099"/>
    </source>
</evidence>
<name>A0A930U9Z7_9FLAO</name>
<evidence type="ECO:0000256" key="3">
    <source>
        <dbReference type="ARBA" id="ARBA00012929"/>
    </source>
</evidence>
<proteinExistence type="inferred from homology"/>
<keyword evidence="9" id="KW-1185">Reference proteome</keyword>
<dbReference type="Gene3D" id="3.90.25.10">
    <property type="entry name" value="UDP-galactose 4-epimerase, domain 1"/>
    <property type="match status" value="1"/>
</dbReference>
<sequence>MKKILVTGANGQLGSEIKELASHYPNFDFIFTDIDDFPLDKAQEIITNFNRIQPEIVINCAAYTAVDKAEQDQEVADAINHQAIATLATLCHDSGAKLVHVSTDYVFDGTSPVAYSEEDQPNPQSVYGVTKLAGEKACLKNCPESIIIRTAWVYSEFGNNFVKTMLRLMTERDTLSVVNDQIGSPTYAADLAQVILTILDSPKWEPGIYHYSNAGSISWYEFALDIKEIGNKSCDIKGIPASAYPTPAERPAYSLLDKSKIAAVYGIEPVDYKTSLKRMMYQLQAAGGR</sequence>
<dbReference type="SUPFAM" id="SSF51735">
    <property type="entry name" value="NAD(P)-binding Rossmann-fold domains"/>
    <property type="match status" value="1"/>
</dbReference>
<evidence type="ECO:0000313" key="8">
    <source>
        <dbReference type="EMBL" id="MBF2708215.1"/>
    </source>
</evidence>
<dbReference type="Proteomes" id="UP000646211">
    <property type="component" value="Unassembled WGS sequence"/>
</dbReference>
<comment type="pathway">
    <text evidence="1 6">Carbohydrate biosynthesis; dTDP-L-rhamnose biosynthesis.</text>
</comment>
<feature type="domain" description="RmlD-like substrate binding" evidence="7">
    <location>
        <begin position="3"/>
        <end position="283"/>
    </location>
</feature>
<protein>
    <recommendedName>
        <fullName evidence="4 6">dTDP-4-dehydrorhamnose reductase</fullName>
        <ecNumber evidence="3 6">1.1.1.133</ecNumber>
    </recommendedName>
</protein>
<accession>A0A930U9Z7</accession>
<gene>
    <name evidence="8" type="primary">rfbD</name>
    <name evidence="8" type="ORF">IR213_06380</name>
</gene>
<evidence type="ECO:0000256" key="1">
    <source>
        <dbReference type="ARBA" id="ARBA00004781"/>
    </source>
</evidence>
<organism evidence="8 9">
    <name type="scientific">Flavobacterium soyangense</name>
    <dbReference type="NCBI Taxonomy" id="2023265"/>
    <lineage>
        <taxon>Bacteria</taxon>
        <taxon>Pseudomonadati</taxon>
        <taxon>Bacteroidota</taxon>
        <taxon>Flavobacteriia</taxon>
        <taxon>Flavobacteriales</taxon>
        <taxon>Flavobacteriaceae</taxon>
        <taxon>Flavobacterium</taxon>
    </lineage>
</organism>
<dbReference type="Gene3D" id="3.40.50.720">
    <property type="entry name" value="NAD(P)-binding Rossmann-like Domain"/>
    <property type="match status" value="1"/>
</dbReference>
<keyword evidence="6 8" id="KW-0560">Oxidoreductase</keyword>
<comment type="catalytic activity">
    <reaction evidence="5">
        <text>dTDP-beta-L-rhamnose + NADP(+) = dTDP-4-dehydro-beta-L-rhamnose + NADPH + H(+)</text>
        <dbReference type="Rhea" id="RHEA:21796"/>
        <dbReference type="ChEBI" id="CHEBI:15378"/>
        <dbReference type="ChEBI" id="CHEBI:57510"/>
        <dbReference type="ChEBI" id="CHEBI:57783"/>
        <dbReference type="ChEBI" id="CHEBI:58349"/>
        <dbReference type="ChEBI" id="CHEBI:62830"/>
        <dbReference type="EC" id="1.1.1.133"/>
    </reaction>
</comment>
<dbReference type="PANTHER" id="PTHR10491:SF4">
    <property type="entry name" value="METHIONINE ADENOSYLTRANSFERASE 2 SUBUNIT BETA"/>
    <property type="match status" value="1"/>
</dbReference>
<evidence type="ECO:0000256" key="6">
    <source>
        <dbReference type="RuleBase" id="RU364082"/>
    </source>
</evidence>
<dbReference type="EMBL" id="JADHEC010000010">
    <property type="protein sequence ID" value="MBF2708215.1"/>
    <property type="molecule type" value="Genomic_DNA"/>
</dbReference>
<evidence type="ECO:0000256" key="2">
    <source>
        <dbReference type="ARBA" id="ARBA00010944"/>
    </source>
</evidence>
<dbReference type="Pfam" id="PF04321">
    <property type="entry name" value="RmlD_sub_bind"/>
    <property type="match status" value="1"/>
</dbReference>
<comment type="function">
    <text evidence="6">Catalyzes the reduction of dTDP-6-deoxy-L-lyxo-4-hexulose to yield dTDP-L-rhamnose.</text>
</comment>
<dbReference type="GO" id="GO:0019305">
    <property type="term" value="P:dTDP-rhamnose biosynthetic process"/>
    <property type="evidence" value="ECO:0007669"/>
    <property type="project" value="TreeGrafter"/>
</dbReference>
<evidence type="ECO:0000256" key="5">
    <source>
        <dbReference type="ARBA" id="ARBA00048200"/>
    </source>
</evidence>
<dbReference type="PANTHER" id="PTHR10491">
    <property type="entry name" value="DTDP-4-DEHYDRORHAMNOSE REDUCTASE"/>
    <property type="match status" value="1"/>
</dbReference>
<dbReference type="InterPro" id="IPR029903">
    <property type="entry name" value="RmlD-like-bd"/>
</dbReference>
<dbReference type="NCBIfam" id="TIGR01214">
    <property type="entry name" value="rmlD"/>
    <property type="match status" value="1"/>
</dbReference>
<comment type="caution">
    <text evidence="8">The sequence shown here is derived from an EMBL/GenBank/DDBJ whole genome shotgun (WGS) entry which is preliminary data.</text>
</comment>
<dbReference type="AlphaFoldDB" id="A0A930U9Z7"/>
<keyword evidence="6" id="KW-0521">NADP</keyword>
<dbReference type="InterPro" id="IPR036291">
    <property type="entry name" value="NAD(P)-bd_dom_sf"/>
</dbReference>
<dbReference type="GO" id="GO:0005829">
    <property type="term" value="C:cytosol"/>
    <property type="evidence" value="ECO:0007669"/>
    <property type="project" value="TreeGrafter"/>
</dbReference>
<dbReference type="CDD" id="cd05254">
    <property type="entry name" value="dTDP_HR_like_SDR_e"/>
    <property type="match status" value="1"/>
</dbReference>
<dbReference type="FunFam" id="3.40.50.720:FF:000159">
    <property type="entry name" value="dTDP-4-dehydrorhamnose reductase"/>
    <property type="match status" value="1"/>
</dbReference>
<evidence type="ECO:0000313" key="9">
    <source>
        <dbReference type="Proteomes" id="UP000646211"/>
    </source>
</evidence>
<reference evidence="8" key="1">
    <citation type="submission" date="2020-11" db="EMBL/GenBank/DDBJ databases">
        <title>Genome of Flavobacterium soyangense.</title>
        <authorList>
            <person name="Liu Q."/>
            <person name="Xin Y.-H."/>
        </authorList>
    </citation>
    <scope>NUCLEOTIDE SEQUENCE</scope>
    <source>
        <strain evidence="8">CGMCC 1.13493</strain>
    </source>
</reference>